<dbReference type="SMART" id="SM01130">
    <property type="entry name" value="DHDPS"/>
    <property type="match status" value="1"/>
</dbReference>
<dbReference type="PANTHER" id="PTHR12128:SF66">
    <property type="entry name" value="4-HYDROXY-2-OXOGLUTARATE ALDOLASE, MITOCHONDRIAL"/>
    <property type="match status" value="1"/>
</dbReference>
<dbReference type="SUPFAM" id="SSF51569">
    <property type="entry name" value="Aldolase"/>
    <property type="match status" value="1"/>
</dbReference>
<dbReference type="CDD" id="cd00408">
    <property type="entry name" value="DHDPS-like"/>
    <property type="match status" value="1"/>
</dbReference>
<dbReference type="Proteomes" id="UP001319827">
    <property type="component" value="Chromosome"/>
</dbReference>
<comment type="similarity">
    <text evidence="1 3">Belongs to the DapA family.</text>
</comment>
<evidence type="ECO:0000313" key="5">
    <source>
        <dbReference type="Proteomes" id="UP001319827"/>
    </source>
</evidence>
<accession>A0ABM8HXH7</accession>
<evidence type="ECO:0000256" key="1">
    <source>
        <dbReference type="ARBA" id="ARBA00007592"/>
    </source>
</evidence>
<dbReference type="Gene3D" id="3.20.20.70">
    <property type="entry name" value="Aldolase class I"/>
    <property type="match status" value="1"/>
</dbReference>
<evidence type="ECO:0000256" key="2">
    <source>
        <dbReference type="ARBA" id="ARBA00023239"/>
    </source>
</evidence>
<dbReference type="PIRSF" id="PIRSF001365">
    <property type="entry name" value="DHDPS"/>
    <property type="match status" value="1"/>
</dbReference>
<protein>
    <submittedName>
        <fullName evidence="4">Dihydrodipicolinate synthase family protein</fullName>
    </submittedName>
</protein>
<dbReference type="PRINTS" id="PR00146">
    <property type="entry name" value="DHPICSNTHASE"/>
</dbReference>
<evidence type="ECO:0000313" key="4">
    <source>
        <dbReference type="EMBL" id="BCR06675.1"/>
    </source>
</evidence>
<gene>
    <name evidence="4" type="ORF">DESUT3_37440</name>
</gene>
<dbReference type="InterPro" id="IPR002220">
    <property type="entry name" value="DapA-like"/>
</dbReference>
<dbReference type="InterPro" id="IPR013785">
    <property type="entry name" value="Aldolase_TIM"/>
</dbReference>
<sequence length="307" mass="33093">MTKTTRFTGVFPILATPFDDNENLDLDSFARLIRFMARLGVNGVTILGVLGEANRMTDAERQAAIETAVAAADGRLPVVVGASHRGTRAALELSRMAERLGADAVMLTPAQEPVPSEERIFEYFARVADGMELPIVVQDHPASTGVHMAAPLLVRLAREIPRVACFKEEAVPTAPKIRALIEGLGERRVPILTGLGALYGIFDLQAGSDGFMTGFAFPEVLQAMVRAMAGGRPEQADQLYRRFLPLIVFEQQPGVAVRKEILRRRGLIAGGKVRHPGGGLNPHAAAQLDQLLQQLLPGVDLGAPLQL</sequence>
<name>A0ABM8HXH7_9BACT</name>
<reference evidence="4 5" key="1">
    <citation type="journal article" date="2016" name="C (Basel)">
        <title>Selective Growth of and Electricity Production by Marine Exoelectrogenic Bacteria in Self-Aggregated Hydrogel of Microbially Reduced Graphene Oxide.</title>
        <authorList>
            <person name="Yoshida N."/>
            <person name="Goto Y."/>
            <person name="Miyata Y."/>
        </authorList>
    </citation>
    <scope>NUCLEOTIDE SEQUENCE [LARGE SCALE GENOMIC DNA]</scope>
    <source>
        <strain evidence="4 5">NIT-T3</strain>
    </source>
</reference>
<dbReference type="Pfam" id="PF00701">
    <property type="entry name" value="DHDPS"/>
    <property type="match status" value="1"/>
</dbReference>
<keyword evidence="5" id="KW-1185">Reference proteome</keyword>
<evidence type="ECO:0000256" key="3">
    <source>
        <dbReference type="PIRNR" id="PIRNR001365"/>
    </source>
</evidence>
<reference evidence="4 5" key="2">
    <citation type="journal article" date="2021" name="Int. J. Syst. Evol. Microbiol.">
        <title>Isolation and Polyphasic Characterization of Desulfuromonas versatilis sp. Nov., an Electrogenic Bacteria Capable of Versatile Metabolism Isolated from a Graphene Oxide-Reducing Enrichment Culture.</title>
        <authorList>
            <person name="Xie L."/>
            <person name="Yoshida N."/>
            <person name="Ishii S."/>
            <person name="Meng L."/>
        </authorList>
    </citation>
    <scope>NUCLEOTIDE SEQUENCE [LARGE SCALE GENOMIC DNA]</scope>
    <source>
        <strain evidence="4 5">NIT-T3</strain>
    </source>
</reference>
<dbReference type="RefSeq" id="WP_221250059.1">
    <property type="nucleotide sequence ID" value="NZ_AP024355.1"/>
</dbReference>
<keyword evidence="2 3" id="KW-0456">Lyase</keyword>
<organism evidence="4 5">
    <name type="scientific">Desulfuromonas versatilis</name>
    <dbReference type="NCBI Taxonomy" id="2802975"/>
    <lineage>
        <taxon>Bacteria</taxon>
        <taxon>Pseudomonadati</taxon>
        <taxon>Thermodesulfobacteriota</taxon>
        <taxon>Desulfuromonadia</taxon>
        <taxon>Desulfuromonadales</taxon>
        <taxon>Desulfuromonadaceae</taxon>
        <taxon>Desulfuromonas</taxon>
    </lineage>
</organism>
<dbReference type="PANTHER" id="PTHR12128">
    <property type="entry name" value="DIHYDRODIPICOLINATE SYNTHASE"/>
    <property type="match status" value="1"/>
</dbReference>
<proteinExistence type="inferred from homology"/>
<dbReference type="EMBL" id="AP024355">
    <property type="protein sequence ID" value="BCR06675.1"/>
    <property type="molecule type" value="Genomic_DNA"/>
</dbReference>